<protein>
    <submittedName>
        <fullName evidence="1">Uncharacterized protein</fullName>
    </submittedName>
</protein>
<feature type="non-terminal residue" evidence="1">
    <location>
        <position position="171"/>
    </location>
</feature>
<organism evidence="1 2">
    <name type="scientific">Paramuricea clavata</name>
    <name type="common">Red gorgonian</name>
    <name type="synonym">Violescent sea-whip</name>
    <dbReference type="NCBI Taxonomy" id="317549"/>
    <lineage>
        <taxon>Eukaryota</taxon>
        <taxon>Metazoa</taxon>
        <taxon>Cnidaria</taxon>
        <taxon>Anthozoa</taxon>
        <taxon>Octocorallia</taxon>
        <taxon>Malacalcyonacea</taxon>
        <taxon>Plexauridae</taxon>
        <taxon>Paramuricea</taxon>
    </lineage>
</organism>
<proteinExistence type="predicted"/>
<dbReference type="PANTHER" id="PTHR47331">
    <property type="entry name" value="PHD-TYPE DOMAIN-CONTAINING PROTEIN"/>
    <property type="match status" value="1"/>
</dbReference>
<name>A0A7D9M215_PARCT</name>
<sequence>MLMMSWGRRHHQRKSRKWSMVLIPFWGPLGKGKFAIKAWHSNSSEIDQDGNENPVSLLGHQWKKKADSIALKSETVYTDLSYCTKQKALGVVSQLWDLLGWMAPVTIRFRIDLQNLYQWDEVLPPEEKLKWQKNVGVGDLVLEIDGNCKRGEWQMALVEEVFPGGDNLVCK</sequence>
<dbReference type="AlphaFoldDB" id="A0A7D9M215"/>
<evidence type="ECO:0000313" key="2">
    <source>
        <dbReference type="Proteomes" id="UP001152795"/>
    </source>
</evidence>
<dbReference type="EMBL" id="CACRXK020029529">
    <property type="protein sequence ID" value="CAB4042137.1"/>
    <property type="molecule type" value="Genomic_DNA"/>
</dbReference>
<comment type="caution">
    <text evidence="1">The sequence shown here is derived from an EMBL/GenBank/DDBJ whole genome shotgun (WGS) entry which is preliminary data.</text>
</comment>
<reference evidence="1" key="1">
    <citation type="submission" date="2020-04" db="EMBL/GenBank/DDBJ databases">
        <authorList>
            <person name="Alioto T."/>
            <person name="Alioto T."/>
            <person name="Gomez Garrido J."/>
        </authorList>
    </citation>
    <scope>NUCLEOTIDE SEQUENCE</scope>
    <source>
        <strain evidence="1">A484AB</strain>
    </source>
</reference>
<keyword evidence="2" id="KW-1185">Reference proteome</keyword>
<accession>A0A7D9M215</accession>
<gene>
    <name evidence="1" type="ORF">PACLA_8A072086</name>
</gene>
<evidence type="ECO:0000313" key="1">
    <source>
        <dbReference type="EMBL" id="CAB4042137.1"/>
    </source>
</evidence>
<dbReference type="Proteomes" id="UP001152795">
    <property type="component" value="Unassembled WGS sequence"/>
</dbReference>